<evidence type="ECO:0000256" key="1">
    <source>
        <dbReference type="ARBA" id="ARBA00004741"/>
    </source>
</evidence>
<dbReference type="InterPro" id="IPR045865">
    <property type="entry name" value="ACT-like_dom_sf"/>
</dbReference>
<dbReference type="EC" id="4.2.1.51" evidence="2"/>
<feature type="domain" description="Prephenate dehydratase" evidence="7">
    <location>
        <begin position="7"/>
        <end position="197"/>
    </location>
</feature>
<keyword evidence="4" id="KW-0057">Aromatic amino acid biosynthesis</keyword>
<dbReference type="PIRSF" id="PIRSF001500">
    <property type="entry name" value="Chor_mut_pdt_Ppr"/>
    <property type="match status" value="1"/>
</dbReference>
<name>A0ABR2WYX7_9FUNG</name>
<evidence type="ECO:0000256" key="2">
    <source>
        <dbReference type="ARBA" id="ARBA00013147"/>
    </source>
</evidence>
<organism evidence="9 10">
    <name type="scientific">Basidiobolus ranarum</name>
    <dbReference type="NCBI Taxonomy" id="34480"/>
    <lineage>
        <taxon>Eukaryota</taxon>
        <taxon>Fungi</taxon>
        <taxon>Fungi incertae sedis</taxon>
        <taxon>Zoopagomycota</taxon>
        <taxon>Entomophthoromycotina</taxon>
        <taxon>Basidiobolomycetes</taxon>
        <taxon>Basidiobolales</taxon>
        <taxon>Basidiobolaceae</taxon>
        <taxon>Basidiobolus</taxon>
    </lineage>
</organism>
<evidence type="ECO:0000313" key="10">
    <source>
        <dbReference type="Proteomes" id="UP001479436"/>
    </source>
</evidence>
<keyword evidence="6" id="KW-0456">Lyase</keyword>
<feature type="domain" description="ACT" evidence="8">
    <location>
        <begin position="210"/>
        <end position="294"/>
    </location>
</feature>
<dbReference type="CDD" id="cd04905">
    <property type="entry name" value="ACT_CM-PDT"/>
    <property type="match status" value="1"/>
</dbReference>
<proteinExistence type="predicted"/>
<keyword evidence="5" id="KW-0584">Phenylalanine biosynthesis</keyword>
<dbReference type="SUPFAM" id="SSF53850">
    <property type="entry name" value="Periplasmic binding protein-like II"/>
    <property type="match status" value="1"/>
</dbReference>
<evidence type="ECO:0000256" key="4">
    <source>
        <dbReference type="ARBA" id="ARBA00023141"/>
    </source>
</evidence>
<dbReference type="EMBL" id="JASJQH010000134">
    <property type="protein sequence ID" value="KAK9766686.1"/>
    <property type="molecule type" value="Genomic_DNA"/>
</dbReference>
<dbReference type="PROSITE" id="PS51671">
    <property type="entry name" value="ACT"/>
    <property type="match status" value="1"/>
</dbReference>
<dbReference type="InterPro" id="IPR008242">
    <property type="entry name" value="Chor_mutase/pphenate_deHydtase"/>
</dbReference>
<dbReference type="PANTHER" id="PTHR21022">
    <property type="entry name" value="PREPHENATE DEHYDRATASE P PROTEIN"/>
    <property type="match status" value="1"/>
</dbReference>
<accession>A0ABR2WYX7</accession>
<dbReference type="PROSITE" id="PS51171">
    <property type="entry name" value="PREPHENATE_DEHYDR_3"/>
    <property type="match status" value="1"/>
</dbReference>
<comment type="pathway">
    <text evidence="1">Amino-acid biosynthesis; L-phenylalanine biosynthesis; phenylpyruvate from prephenate: step 1/1.</text>
</comment>
<reference evidence="9 10" key="1">
    <citation type="submission" date="2023-04" db="EMBL/GenBank/DDBJ databases">
        <title>Genome of Basidiobolus ranarum AG-B5.</title>
        <authorList>
            <person name="Stajich J.E."/>
            <person name="Carter-House D."/>
            <person name="Gryganskyi A."/>
        </authorList>
    </citation>
    <scope>NUCLEOTIDE SEQUENCE [LARGE SCALE GENOMIC DNA]</scope>
    <source>
        <strain evidence="9 10">AG-B5</strain>
    </source>
</reference>
<gene>
    <name evidence="9" type="ORF">K7432_004075</name>
</gene>
<dbReference type="SUPFAM" id="SSF55021">
    <property type="entry name" value="ACT-like"/>
    <property type="match status" value="1"/>
</dbReference>
<evidence type="ECO:0000256" key="6">
    <source>
        <dbReference type="ARBA" id="ARBA00023239"/>
    </source>
</evidence>
<evidence type="ECO:0000256" key="5">
    <source>
        <dbReference type="ARBA" id="ARBA00023222"/>
    </source>
</evidence>
<keyword evidence="10" id="KW-1185">Reference proteome</keyword>
<dbReference type="Gene3D" id="3.30.70.260">
    <property type="match status" value="1"/>
</dbReference>
<protein>
    <recommendedName>
        <fullName evidence="2">prephenate dehydratase</fullName>
        <ecNumber evidence="2">4.2.1.51</ecNumber>
    </recommendedName>
</protein>
<keyword evidence="3" id="KW-0028">Amino-acid biosynthesis</keyword>
<evidence type="ECO:0000259" key="7">
    <source>
        <dbReference type="PROSITE" id="PS51171"/>
    </source>
</evidence>
<evidence type="ECO:0000313" key="9">
    <source>
        <dbReference type="EMBL" id="KAK9766686.1"/>
    </source>
</evidence>
<dbReference type="Proteomes" id="UP001479436">
    <property type="component" value="Unassembled WGS sequence"/>
</dbReference>
<dbReference type="Gene3D" id="3.40.190.10">
    <property type="entry name" value="Periplasmic binding protein-like II"/>
    <property type="match status" value="2"/>
</dbReference>
<dbReference type="InterPro" id="IPR001086">
    <property type="entry name" value="Preph_deHydtase"/>
</dbReference>
<dbReference type="InterPro" id="IPR002912">
    <property type="entry name" value="ACT_dom"/>
</dbReference>
<evidence type="ECO:0000256" key="3">
    <source>
        <dbReference type="ARBA" id="ARBA00022605"/>
    </source>
</evidence>
<dbReference type="Pfam" id="PF01842">
    <property type="entry name" value="ACT"/>
    <property type="match status" value="1"/>
</dbReference>
<evidence type="ECO:0000259" key="8">
    <source>
        <dbReference type="PROSITE" id="PS51671"/>
    </source>
</evidence>
<dbReference type="Pfam" id="PF00800">
    <property type="entry name" value="PDT"/>
    <property type="match status" value="1"/>
</dbReference>
<dbReference type="PANTHER" id="PTHR21022:SF19">
    <property type="entry name" value="PREPHENATE DEHYDRATASE-RELATED"/>
    <property type="match status" value="1"/>
</dbReference>
<sequence>MSKKKVLLGYHGSPGAYVDNAARHLYQNHSTLRGQSFETVPFDTLRQMLSAVQSGDIQQAILPVENSLSGTIHANFDKLIKLNSPRIYVVGEYVYHEPYCLVGVKGSNVEDIKEIVSQSQIIEQCSDYIHSLPNSGSITISQGESTSSCARLVSERNEPQLAAIASQNAACMHNLEVLATGVEESSIFTRYFLLSKEPIIPERHMQPKSSFAVIMPNKPGALFKILGSFALRDINVLKIESRPSTRTIRYTAPWEYIIYVDIDGAIETDALVDKAVENLKEFATEVVKLGSYPRYINEMGDCSPMYF</sequence>
<comment type="caution">
    <text evidence="9">The sequence shown here is derived from an EMBL/GenBank/DDBJ whole genome shotgun (WGS) entry which is preliminary data.</text>
</comment>